<evidence type="ECO:0000313" key="17">
    <source>
        <dbReference type="EMBL" id="KAK6349238.1"/>
    </source>
</evidence>
<dbReference type="Pfam" id="PF00867">
    <property type="entry name" value="XPG_I"/>
    <property type="match status" value="1"/>
</dbReference>
<dbReference type="GO" id="GO:0046872">
    <property type="term" value="F:metal ion binding"/>
    <property type="evidence" value="ECO:0007669"/>
    <property type="project" value="UniProtKB-KW"/>
</dbReference>
<keyword evidence="4" id="KW-0540">Nuclease</keyword>
<dbReference type="FunFam" id="1.10.150.20:FF:000030">
    <property type="entry name" value="Flap endonuclease GEN-like 1"/>
    <property type="match status" value="1"/>
</dbReference>
<dbReference type="GO" id="GO:0005634">
    <property type="term" value="C:nucleus"/>
    <property type="evidence" value="ECO:0007669"/>
    <property type="project" value="UniProtKB-SubCell"/>
</dbReference>
<dbReference type="AlphaFoldDB" id="A0AAV9UU52"/>
<feature type="compositionally biased region" description="Acidic residues" evidence="14">
    <location>
        <begin position="772"/>
        <end position="791"/>
    </location>
</feature>
<evidence type="ECO:0000256" key="2">
    <source>
        <dbReference type="ARBA" id="ARBA00004123"/>
    </source>
</evidence>
<dbReference type="SUPFAM" id="SSF88723">
    <property type="entry name" value="PIN domain-like"/>
    <property type="match status" value="1"/>
</dbReference>
<feature type="region of interest" description="Disordered" evidence="14">
    <location>
        <begin position="640"/>
        <end position="662"/>
    </location>
</feature>
<dbReference type="SMART" id="SM00485">
    <property type="entry name" value="XPGN"/>
    <property type="match status" value="1"/>
</dbReference>
<dbReference type="PRINTS" id="PR00853">
    <property type="entry name" value="XPGRADSUPER"/>
</dbReference>
<dbReference type="InterPro" id="IPR008918">
    <property type="entry name" value="HhH2"/>
</dbReference>
<keyword evidence="10" id="KW-0234">DNA repair</keyword>
<dbReference type="Gene3D" id="3.40.50.1010">
    <property type="entry name" value="5'-nuclease"/>
    <property type="match status" value="2"/>
</dbReference>
<dbReference type="PANTHER" id="PTHR16171:SF7">
    <property type="entry name" value="DNA REPAIR PROTEIN RAD2"/>
    <property type="match status" value="1"/>
</dbReference>
<feature type="region of interest" description="Disordered" evidence="14">
    <location>
        <begin position="90"/>
        <end position="138"/>
    </location>
</feature>
<dbReference type="PRINTS" id="PR00066">
    <property type="entry name" value="XRODRMPGMNTG"/>
</dbReference>
<organism evidence="17 18">
    <name type="scientific">Orbilia blumenaviensis</name>
    <dbReference type="NCBI Taxonomy" id="1796055"/>
    <lineage>
        <taxon>Eukaryota</taxon>
        <taxon>Fungi</taxon>
        <taxon>Dikarya</taxon>
        <taxon>Ascomycota</taxon>
        <taxon>Pezizomycotina</taxon>
        <taxon>Orbiliomycetes</taxon>
        <taxon>Orbiliales</taxon>
        <taxon>Orbiliaceae</taxon>
        <taxon>Orbilia</taxon>
    </lineage>
</organism>
<name>A0AAV9UU52_9PEZI</name>
<comment type="caution">
    <text evidence="17">The sequence shown here is derived from an EMBL/GenBank/DDBJ whole genome shotgun (WGS) entry which is preliminary data.</text>
</comment>
<feature type="compositionally biased region" description="Basic residues" evidence="14">
    <location>
        <begin position="1242"/>
        <end position="1253"/>
    </location>
</feature>
<evidence type="ECO:0000256" key="12">
    <source>
        <dbReference type="ARBA" id="ARBA00038112"/>
    </source>
</evidence>
<keyword evidence="6" id="KW-0255">Endonuclease</keyword>
<feature type="compositionally biased region" description="Polar residues" evidence="14">
    <location>
        <begin position="502"/>
        <end position="516"/>
    </location>
</feature>
<keyword evidence="7" id="KW-0227">DNA damage</keyword>
<comment type="similarity">
    <text evidence="12">Belongs to the XPG/RAD2 endonuclease family. GEN subfamily.</text>
</comment>
<dbReference type="SMART" id="SM00279">
    <property type="entry name" value="HhH2"/>
    <property type="match status" value="1"/>
</dbReference>
<dbReference type="InterPro" id="IPR006086">
    <property type="entry name" value="XPG-I_dom"/>
</dbReference>
<dbReference type="Proteomes" id="UP001373714">
    <property type="component" value="Unassembled WGS sequence"/>
</dbReference>
<feature type="compositionally biased region" description="Basic and acidic residues" evidence="14">
    <location>
        <begin position="640"/>
        <end position="654"/>
    </location>
</feature>
<evidence type="ECO:0000256" key="9">
    <source>
        <dbReference type="ARBA" id="ARBA00022842"/>
    </source>
</evidence>
<feature type="compositionally biased region" description="Basic residues" evidence="14">
    <location>
        <begin position="1190"/>
        <end position="1199"/>
    </location>
</feature>
<evidence type="ECO:0000259" key="15">
    <source>
        <dbReference type="SMART" id="SM00484"/>
    </source>
</evidence>
<dbReference type="InterPro" id="IPR001044">
    <property type="entry name" value="XPG/Rad2_eukaryotes"/>
</dbReference>
<keyword evidence="9" id="KW-0460">Magnesium</keyword>
<dbReference type="GO" id="GO:0003697">
    <property type="term" value="F:single-stranded DNA binding"/>
    <property type="evidence" value="ECO:0007669"/>
    <property type="project" value="InterPro"/>
</dbReference>
<keyword evidence="8" id="KW-0378">Hydrolase</keyword>
<dbReference type="InterPro" id="IPR006085">
    <property type="entry name" value="XPG_DNA_repair_N"/>
</dbReference>
<evidence type="ECO:0000256" key="7">
    <source>
        <dbReference type="ARBA" id="ARBA00022763"/>
    </source>
</evidence>
<evidence type="ECO:0000256" key="3">
    <source>
        <dbReference type="ARBA" id="ARBA00005283"/>
    </source>
</evidence>
<evidence type="ECO:0000259" key="16">
    <source>
        <dbReference type="SMART" id="SM00485"/>
    </source>
</evidence>
<dbReference type="InterPro" id="IPR019974">
    <property type="entry name" value="XPG_CS"/>
</dbReference>
<sequence length="1253" mass="141008">MGVTGLWTVVQPVARPIKLETLAQKRLAIDASIWIYQFLKAVRDKEGNALRNAHVVGFFRRIVKLLFHGIRPVFVFDGGAPLLKRQTIANRKTRRHDRKEDASNTAKKLLSLQMQKRAKEEAEERRRKAAQSQYHNIREEEPVPENPVYVSQLFETPQERAKAKVPFRRTDQYHLPEMDGSFEAMRGANDTRIMSMEELEDYARRFEGGEDINLYDFSKIDFDSPFFTSLPPADQYNILNAARIRSRLRMGLSKEQLEKMFPNRLEFSRFQIDRVRERNELTQRLMHLNGMTDDLISVRRVAGEKDREYVLVKNEGAEGGWALGVVGQKGPREGETVHKAIVVDEEEKEEDEDDDWEDEMAEFEDIPIEGLNRLPKPRVPQIELTRHRQTSEEREIEMAIKLSRQDRQKKALKDSQAPVFIQDEELSEFNEADDHDALFEDADGVQDVETHDEDEELRKAIALSLERDKREGEEEERALELAIKMSLEQDDDYGLKDIAEALSSSKPRGAEQSLNPNKPDFIEFDDADKATKPKAFSDISSYHLLSHQNKPKLNSKAGGNAPSYIAPLTASKINITEPDSNPFSLEGDGFTIESAVAYPPEPAKATSLPSKTSDFSSGKNLLPFESMKLGGLAGLKKRLDNAKSGNENEKEGLGKPKIPLPPWFAAEENSAFKEGRAGYQVDSYDRDDEAERMVSSLPEYLRPIEHRESIQPKTKEVIVLSEDECDDVQIVDVTPSAPGPSQGGTTAHNNSYTQSSTKSPARTTIEPLLGDEAQDSDEPVEWEASDIENGDPTEKFPGDSSAINDIELEDAGMDSEEEQLIHQMRAENEEHARFASTFNQRSTEQNAIDYERELRTLRDQQKKDRRDADEVTKIMITECQQLLQMFGIPYITAPMEAEAQCAELVHLGLVDGIVTDDSDIFLFGGTRVYKNMFNQAKYVECYLASDLENEYSLDRKKMIRLAHLLGSDYTEGLVGVGPVTALEVLADFGGGDDALHEFKAWWTKLQSGLRDPADDKSKLKRSLKKLQDKLFLPPSFPDDRVDMAYLNPEVDKDGTPFEWGVPDLHGLRNFLMATIGWSPDRTDEVLVPVIRDMNRKITEGNQVNLTNFFSGSTGAGAFAPRVREANKSKRMENALMSLHRQSVKRQGSNLSAGGEGGEHKKSDESSSTDEELQGIVSLNGRVKITEGNKRKAPAKKKRKTVVEKTGSDTSESEDNTGASEVPNPKGRRKKAASQTHVTAGRGRGRGKAKRTRA</sequence>
<dbReference type="PANTHER" id="PTHR16171">
    <property type="entry name" value="DNA REPAIR PROTEIN COMPLEMENTING XP-G CELLS-RELATED"/>
    <property type="match status" value="1"/>
</dbReference>
<evidence type="ECO:0000256" key="1">
    <source>
        <dbReference type="ARBA" id="ARBA00001946"/>
    </source>
</evidence>
<accession>A0AAV9UU52</accession>
<feature type="region of interest" description="Disordered" evidence="14">
    <location>
        <begin position="731"/>
        <end position="800"/>
    </location>
</feature>
<dbReference type="PROSITE" id="PS00842">
    <property type="entry name" value="XPG_2"/>
    <property type="match status" value="1"/>
</dbReference>
<protein>
    <submittedName>
        <fullName evidence="17">DNA repair protein rad2</fullName>
    </submittedName>
</protein>
<gene>
    <name evidence="17" type="primary">RAD2</name>
    <name evidence="17" type="ORF">TWF730_009990</name>
</gene>
<feature type="domain" description="XPG-I" evidence="15">
    <location>
        <begin position="884"/>
        <end position="953"/>
    </location>
</feature>
<keyword evidence="11" id="KW-0539">Nucleus</keyword>
<dbReference type="InterPro" id="IPR029060">
    <property type="entry name" value="PIN-like_dom_sf"/>
</dbReference>
<evidence type="ECO:0000256" key="8">
    <source>
        <dbReference type="ARBA" id="ARBA00022801"/>
    </source>
</evidence>
<evidence type="ECO:0000256" key="13">
    <source>
        <dbReference type="ARBA" id="ARBA00053135"/>
    </source>
</evidence>
<reference evidence="17 18" key="1">
    <citation type="submission" date="2019-10" db="EMBL/GenBank/DDBJ databases">
        <authorList>
            <person name="Palmer J.M."/>
        </authorList>
    </citation>
    <scope>NUCLEOTIDE SEQUENCE [LARGE SCALE GENOMIC DNA]</scope>
    <source>
        <strain evidence="17 18">TWF730</strain>
    </source>
</reference>
<dbReference type="InterPro" id="IPR003903">
    <property type="entry name" value="UIM_dom"/>
</dbReference>
<dbReference type="FunFam" id="3.40.50.1010:FF:000025">
    <property type="entry name" value="DNA repair protein RAD2"/>
    <property type="match status" value="1"/>
</dbReference>
<dbReference type="PROSITE" id="PS50330">
    <property type="entry name" value="UIM"/>
    <property type="match status" value="1"/>
</dbReference>
<dbReference type="CDD" id="cd09904">
    <property type="entry name" value="H3TH_XPG"/>
    <property type="match status" value="1"/>
</dbReference>
<feature type="compositionally biased region" description="Polar residues" evidence="14">
    <location>
        <begin position="743"/>
        <end position="762"/>
    </location>
</feature>
<evidence type="ECO:0000256" key="14">
    <source>
        <dbReference type="SAM" id="MobiDB-lite"/>
    </source>
</evidence>
<evidence type="ECO:0000313" key="18">
    <source>
        <dbReference type="Proteomes" id="UP001373714"/>
    </source>
</evidence>
<feature type="domain" description="XPG N-terminal" evidence="16">
    <location>
        <begin position="1"/>
        <end position="98"/>
    </location>
</feature>
<feature type="compositionally biased region" description="Basic and acidic residues" evidence="14">
    <location>
        <begin position="117"/>
        <end position="126"/>
    </location>
</feature>
<evidence type="ECO:0000256" key="4">
    <source>
        <dbReference type="ARBA" id="ARBA00022722"/>
    </source>
</evidence>
<dbReference type="FunFam" id="3.40.50.1010:FF:000061">
    <property type="entry name" value="Single-stranded DNA endonuclease (Eurofung)"/>
    <property type="match status" value="1"/>
</dbReference>
<dbReference type="GO" id="GO:0006289">
    <property type="term" value="P:nucleotide-excision repair"/>
    <property type="evidence" value="ECO:0007669"/>
    <property type="project" value="InterPro"/>
</dbReference>
<feature type="region of interest" description="Disordered" evidence="14">
    <location>
        <begin position="1138"/>
        <end position="1253"/>
    </location>
</feature>
<dbReference type="InterPro" id="IPR036279">
    <property type="entry name" value="5-3_exonuclease_C_sf"/>
</dbReference>
<dbReference type="SMART" id="SM00726">
    <property type="entry name" value="UIM"/>
    <property type="match status" value="3"/>
</dbReference>
<dbReference type="EMBL" id="JAVHNS010000007">
    <property type="protein sequence ID" value="KAK6349238.1"/>
    <property type="molecule type" value="Genomic_DNA"/>
</dbReference>
<evidence type="ECO:0000256" key="6">
    <source>
        <dbReference type="ARBA" id="ARBA00022759"/>
    </source>
</evidence>
<dbReference type="Gene3D" id="1.10.150.20">
    <property type="entry name" value="5' to 3' exonuclease, C-terminal subdomain"/>
    <property type="match status" value="1"/>
</dbReference>
<dbReference type="InterPro" id="IPR006084">
    <property type="entry name" value="XPG/Rad2"/>
</dbReference>
<dbReference type="SUPFAM" id="SSF47807">
    <property type="entry name" value="5' to 3' exonuclease, C-terminal subdomain"/>
    <property type="match status" value="1"/>
</dbReference>
<dbReference type="CDD" id="cd09868">
    <property type="entry name" value="PIN_XPG_RAD2"/>
    <property type="match status" value="2"/>
</dbReference>
<evidence type="ECO:0000256" key="11">
    <source>
        <dbReference type="ARBA" id="ARBA00023242"/>
    </source>
</evidence>
<comment type="function">
    <text evidence="13">Single-stranded DNA endonuclease involved in excision repair of DNA damaged with UV light, bulky adducts, or cross-linking agents. Essential for the incision step of excision-repair.</text>
</comment>
<evidence type="ECO:0000256" key="10">
    <source>
        <dbReference type="ARBA" id="ARBA00023204"/>
    </source>
</evidence>
<dbReference type="SMART" id="SM00484">
    <property type="entry name" value="XPGI"/>
    <property type="match status" value="1"/>
</dbReference>
<keyword evidence="18" id="KW-1185">Reference proteome</keyword>
<comment type="similarity">
    <text evidence="3">Belongs to the XPG/RAD2 endonuclease family. XPG subfamily.</text>
</comment>
<keyword evidence="5" id="KW-0479">Metal-binding</keyword>
<comment type="subcellular location">
    <subcellularLocation>
        <location evidence="2">Nucleus</location>
    </subcellularLocation>
</comment>
<comment type="cofactor">
    <cofactor evidence="1">
        <name>Mg(2+)</name>
        <dbReference type="ChEBI" id="CHEBI:18420"/>
    </cofactor>
</comment>
<dbReference type="Pfam" id="PF00752">
    <property type="entry name" value="XPG_N"/>
    <property type="match status" value="1"/>
</dbReference>
<dbReference type="PROSITE" id="PS00841">
    <property type="entry name" value="XPG_1"/>
    <property type="match status" value="1"/>
</dbReference>
<dbReference type="GO" id="GO:0048256">
    <property type="term" value="F:flap endonuclease activity"/>
    <property type="evidence" value="ECO:0007669"/>
    <property type="project" value="UniProtKB-ARBA"/>
</dbReference>
<evidence type="ECO:0000256" key="5">
    <source>
        <dbReference type="ARBA" id="ARBA00022723"/>
    </source>
</evidence>
<proteinExistence type="inferred from homology"/>
<feature type="region of interest" description="Disordered" evidence="14">
    <location>
        <begin position="502"/>
        <end position="524"/>
    </location>
</feature>